<dbReference type="RefSeq" id="WP_092887244.1">
    <property type="nucleotide sequence ID" value="NZ_CP061498.1"/>
</dbReference>
<feature type="active site" evidence="7">
    <location>
        <position position="364"/>
    </location>
</feature>
<keyword evidence="9" id="KW-1185">Reference proteome</keyword>
<dbReference type="SUPFAM" id="SSF50249">
    <property type="entry name" value="Nucleic acid-binding proteins"/>
    <property type="match status" value="1"/>
</dbReference>
<dbReference type="GO" id="GO:0051539">
    <property type="term" value="F:4 iron, 4 sulfur cluster binding"/>
    <property type="evidence" value="ECO:0007669"/>
    <property type="project" value="UniProtKB-KW"/>
</dbReference>
<feature type="active site" description="Nucleophile" evidence="6">
    <location>
        <position position="364"/>
    </location>
</feature>
<dbReference type="STRING" id="564137.SAMN04488238_10440"/>
<organism evidence="8 9">
    <name type="scientific">Roseicitreum antarcticum</name>
    <dbReference type="NCBI Taxonomy" id="564137"/>
    <lineage>
        <taxon>Bacteria</taxon>
        <taxon>Pseudomonadati</taxon>
        <taxon>Pseudomonadota</taxon>
        <taxon>Alphaproteobacteria</taxon>
        <taxon>Rhodobacterales</taxon>
        <taxon>Paracoccaceae</taxon>
        <taxon>Roseicitreum</taxon>
    </lineage>
</organism>
<dbReference type="InterPro" id="IPR030390">
    <property type="entry name" value="MeTrfase_TrmA_AS"/>
</dbReference>
<feature type="binding site" evidence="6">
    <location>
        <position position="290"/>
    </location>
    <ligand>
        <name>S-adenosyl-L-methionine</name>
        <dbReference type="ChEBI" id="CHEBI:59789"/>
    </ligand>
</feature>
<keyword evidence="1" id="KW-0479">Metal-binding</keyword>
<feature type="binding site" evidence="6">
    <location>
        <position position="338"/>
    </location>
    <ligand>
        <name>S-adenosyl-L-methionine</name>
        <dbReference type="ChEBI" id="CHEBI:59789"/>
    </ligand>
</feature>
<feature type="binding site" evidence="6">
    <location>
        <position position="270"/>
    </location>
    <ligand>
        <name>S-adenosyl-L-methionine</name>
        <dbReference type="ChEBI" id="CHEBI:59789"/>
    </ligand>
</feature>
<dbReference type="GO" id="GO:0070475">
    <property type="term" value="P:rRNA base methylation"/>
    <property type="evidence" value="ECO:0007669"/>
    <property type="project" value="TreeGrafter"/>
</dbReference>
<keyword evidence="1" id="KW-0408">Iron</keyword>
<keyword evidence="5" id="KW-0411">Iron-sulfur</keyword>
<dbReference type="Gene3D" id="2.40.50.140">
    <property type="entry name" value="Nucleic acid-binding proteins"/>
    <property type="match status" value="1"/>
</dbReference>
<evidence type="ECO:0000256" key="1">
    <source>
        <dbReference type="ARBA" id="ARBA00022485"/>
    </source>
</evidence>
<protein>
    <submittedName>
        <fullName evidence="8">23S rRNA m(5)U-1939 methyltransferase</fullName>
    </submittedName>
</protein>
<name>A0A1H2X295_9RHOB</name>
<dbReference type="AlphaFoldDB" id="A0A1H2X295"/>
<reference evidence="8 9" key="1">
    <citation type="submission" date="2016-10" db="EMBL/GenBank/DDBJ databases">
        <authorList>
            <person name="de Groot N.N."/>
        </authorList>
    </citation>
    <scope>NUCLEOTIDE SEQUENCE [LARGE SCALE GENOMIC DNA]</scope>
    <source>
        <strain evidence="8 9">CGMCC 1.8894</strain>
    </source>
</reference>
<dbReference type="Pfam" id="PF05958">
    <property type="entry name" value="tRNA_U5-meth_tr"/>
    <property type="match status" value="1"/>
</dbReference>
<dbReference type="Proteomes" id="UP000198539">
    <property type="component" value="Unassembled WGS sequence"/>
</dbReference>
<evidence type="ECO:0000313" key="8">
    <source>
        <dbReference type="EMBL" id="SDW87000.1"/>
    </source>
</evidence>
<dbReference type="InterPro" id="IPR029063">
    <property type="entry name" value="SAM-dependent_MTases_sf"/>
</dbReference>
<evidence type="ECO:0000256" key="5">
    <source>
        <dbReference type="ARBA" id="ARBA00023014"/>
    </source>
</evidence>
<dbReference type="InterPro" id="IPR012340">
    <property type="entry name" value="NA-bd_OB-fold"/>
</dbReference>
<dbReference type="Gene3D" id="2.40.50.1070">
    <property type="match status" value="1"/>
</dbReference>
<dbReference type="InterPro" id="IPR010280">
    <property type="entry name" value="U5_MeTrfase_fam"/>
</dbReference>
<dbReference type="GO" id="GO:0070041">
    <property type="term" value="F:rRNA (uridine-C5-)-methyltransferase activity"/>
    <property type="evidence" value="ECO:0007669"/>
    <property type="project" value="TreeGrafter"/>
</dbReference>
<accession>A0A1H2X295</accession>
<dbReference type="Gene3D" id="3.40.50.150">
    <property type="entry name" value="Vaccinia Virus protein VP39"/>
    <property type="match status" value="1"/>
</dbReference>
<evidence type="ECO:0000256" key="7">
    <source>
        <dbReference type="PROSITE-ProRule" id="PRU10015"/>
    </source>
</evidence>
<keyword evidence="2 6" id="KW-0489">Methyltransferase</keyword>
<evidence type="ECO:0000256" key="3">
    <source>
        <dbReference type="ARBA" id="ARBA00022679"/>
    </source>
</evidence>
<dbReference type="PANTHER" id="PTHR11061">
    <property type="entry name" value="RNA M5U METHYLTRANSFERASE"/>
    <property type="match status" value="1"/>
</dbReference>
<dbReference type="SUPFAM" id="SSF53335">
    <property type="entry name" value="S-adenosyl-L-methionine-dependent methyltransferases"/>
    <property type="match status" value="1"/>
</dbReference>
<comment type="similarity">
    <text evidence="6">Belongs to the class I-like SAM-binding methyltransferase superfamily. RNA M5U methyltransferase family.</text>
</comment>
<dbReference type="PANTHER" id="PTHR11061:SF49">
    <property type="entry name" value="23S RRNA (URACIL(1939)-C(5))-METHYLTRANSFERASE RLMD"/>
    <property type="match status" value="1"/>
</dbReference>
<feature type="binding site" evidence="6">
    <location>
        <position position="243"/>
    </location>
    <ligand>
        <name>S-adenosyl-L-methionine</name>
        <dbReference type="ChEBI" id="CHEBI:59789"/>
    </ligand>
</feature>
<proteinExistence type="inferred from homology"/>
<dbReference type="CDD" id="cd02440">
    <property type="entry name" value="AdoMet_MTases"/>
    <property type="match status" value="1"/>
</dbReference>
<evidence type="ECO:0000256" key="4">
    <source>
        <dbReference type="ARBA" id="ARBA00022691"/>
    </source>
</evidence>
<sequence length="412" mass="43673">MIITIERLGHLGDGIANVAGEGIFAARTLPGEVIEGEVTESRMAAPRIVTPSADRVSAPCRHYKSCGGCALQHASDPFVAAWKVDVVRRALTAQGLDAPFRAIHTSPPYSRRRATLAGRRLKSGALVGFHGRASGTMTAVPDCHLLDPALTAAFPLLEDLTARFASRKGEIALTVTHAAAGLDIAVTGGKPLDDALRAELGAWAGANPVARLAWDAEIVAQAAPPTQPFGRAHVAPPPGAFLQATPQGEGALLAAVRDAVGDSRRVVDLFAGSGTFTLPLAETAEVLAVEGEAPMLAALDTGWRQAPHLRRVTTQARDLFRRPLLPPEFKGYDAVVIDPPRAGAEAQVSELAQSDMPVIAALSCNPVTFARDAKILIDGGYVLNWVQVVDQFRWSPHVELAARFTKPHMPRN</sequence>
<keyword evidence="1" id="KW-0004">4Fe-4S</keyword>
<dbReference type="EMBL" id="FNOM01000004">
    <property type="protein sequence ID" value="SDW87000.1"/>
    <property type="molecule type" value="Genomic_DNA"/>
</dbReference>
<keyword evidence="4 6" id="KW-0949">S-adenosyl-L-methionine</keyword>
<dbReference type="PROSITE" id="PS01230">
    <property type="entry name" value="TRMA_1"/>
    <property type="match status" value="1"/>
</dbReference>
<keyword evidence="3 6" id="KW-0808">Transferase</keyword>
<evidence type="ECO:0000256" key="6">
    <source>
        <dbReference type="PROSITE-ProRule" id="PRU01024"/>
    </source>
</evidence>
<gene>
    <name evidence="8" type="ORF">SAMN04488238_10440</name>
</gene>
<evidence type="ECO:0000256" key="2">
    <source>
        <dbReference type="ARBA" id="ARBA00022603"/>
    </source>
</evidence>
<evidence type="ECO:0000313" key="9">
    <source>
        <dbReference type="Proteomes" id="UP000198539"/>
    </source>
</evidence>
<dbReference type="PROSITE" id="PS51687">
    <property type="entry name" value="SAM_MT_RNA_M5U"/>
    <property type="match status" value="1"/>
</dbReference>
<dbReference type="OrthoDB" id="9804590at2"/>